<dbReference type="AlphaFoldDB" id="H3B4Y2"/>
<dbReference type="STRING" id="7897.ENSLACP00000016953"/>
<gene>
    <name evidence="13" type="primary">ELP2</name>
</gene>
<dbReference type="PROSITE" id="PS50082">
    <property type="entry name" value="WD_REPEATS_2"/>
    <property type="match status" value="4"/>
</dbReference>
<keyword evidence="7 11" id="KW-0853">WD repeat</keyword>
<dbReference type="EMBL" id="AFYH01095495">
    <property type="status" value="NOT_ANNOTATED_CDS"/>
    <property type="molecule type" value="Genomic_DNA"/>
</dbReference>
<evidence type="ECO:0000256" key="3">
    <source>
        <dbReference type="ARBA" id="ARBA00005043"/>
    </source>
</evidence>
<evidence type="ECO:0000256" key="11">
    <source>
        <dbReference type="PROSITE-ProRule" id="PRU00221"/>
    </source>
</evidence>
<proteinExistence type="inferred from homology"/>
<reference evidence="13" key="2">
    <citation type="submission" date="2025-08" db="UniProtKB">
        <authorList>
            <consortium name="Ensembl"/>
        </authorList>
    </citation>
    <scope>IDENTIFICATION</scope>
</reference>
<comment type="subcellular location">
    <subcellularLocation>
        <location evidence="2">Cytoplasm</location>
    </subcellularLocation>
    <subcellularLocation>
        <location evidence="1">Nucleus</location>
    </subcellularLocation>
</comment>
<dbReference type="PANTHER" id="PTHR44111">
    <property type="entry name" value="ELONGATOR COMPLEX PROTEIN 2"/>
    <property type="match status" value="1"/>
</dbReference>
<evidence type="ECO:0000256" key="7">
    <source>
        <dbReference type="ARBA" id="ARBA00022574"/>
    </source>
</evidence>
<dbReference type="EMBL" id="AFYH01095494">
    <property type="status" value="NOT_ANNOTATED_CDS"/>
    <property type="molecule type" value="Genomic_DNA"/>
</dbReference>
<organism evidence="13 14">
    <name type="scientific">Latimeria chalumnae</name>
    <name type="common">Coelacanth</name>
    <dbReference type="NCBI Taxonomy" id="7897"/>
    <lineage>
        <taxon>Eukaryota</taxon>
        <taxon>Metazoa</taxon>
        <taxon>Chordata</taxon>
        <taxon>Craniata</taxon>
        <taxon>Vertebrata</taxon>
        <taxon>Euteleostomi</taxon>
        <taxon>Coelacanthiformes</taxon>
        <taxon>Coelacanthidae</taxon>
        <taxon>Latimeria</taxon>
    </lineage>
</organism>
<evidence type="ECO:0000256" key="1">
    <source>
        <dbReference type="ARBA" id="ARBA00004123"/>
    </source>
</evidence>
<dbReference type="EMBL" id="AFYH01095488">
    <property type="status" value="NOT_ANNOTATED_CDS"/>
    <property type="molecule type" value="Genomic_DNA"/>
</dbReference>
<dbReference type="FunFam" id="2.130.10.10:FF:000771">
    <property type="entry name" value="Elongator acetyltransferase complex subunit 2"/>
    <property type="match status" value="1"/>
</dbReference>
<dbReference type="PANTHER" id="PTHR44111:SF1">
    <property type="entry name" value="ELONGATOR COMPLEX PROTEIN 2"/>
    <property type="match status" value="1"/>
</dbReference>
<feature type="repeat" description="WD" evidence="11">
    <location>
        <begin position="678"/>
        <end position="710"/>
    </location>
</feature>
<protein>
    <recommendedName>
        <fullName evidence="5">Elongator complex protein 2</fullName>
    </recommendedName>
</protein>
<dbReference type="GO" id="GO:0033588">
    <property type="term" value="C:elongator holoenzyme complex"/>
    <property type="evidence" value="ECO:0007669"/>
    <property type="project" value="InterPro"/>
</dbReference>
<feature type="repeat" description="WD" evidence="11">
    <location>
        <begin position="266"/>
        <end position="309"/>
    </location>
</feature>
<dbReference type="eggNOG" id="KOG1063">
    <property type="taxonomic scope" value="Eukaryota"/>
</dbReference>
<keyword evidence="10" id="KW-0539">Nucleus</keyword>
<evidence type="ECO:0000256" key="5">
    <source>
        <dbReference type="ARBA" id="ARBA00020267"/>
    </source>
</evidence>
<dbReference type="InterPro" id="IPR001680">
    <property type="entry name" value="WD40_rpt"/>
</dbReference>
<evidence type="ECO:0000256" key="10">
    <source>
        <dbReference type="ARBA" id="ARBA00023242"/>
    </source>
</evidence>
<dbReference type="GO" id="GO:0002098">
    <property type="term" value="P:tRNA wobble uridine modification"/>
    <property type="evidence" value="ECO:0007669"/>
    <property type="project" value="InterPro"/>
</dbReference>
<dbReference type="GO" id="GO:0005737">
    <property type="term" value="C:cytoplasm"/>
    <property type="evidence" value="ECO:0007669"/>
    <property type="project" value="UniProtKB-SubCell"/>
</dbReference>
<dbReference type="InterPro" id="IPR019775">
    <property type="entry name" value="WD40_repeat_CS"/>
</dbReference>
<dbReference type="FunFam" id="2.130.10.10:FF:000958">
    <property type="entry name" value="Elongator acetyltransferase complex subunit 2"/>
    <property type="match status" value="1"/>
</dbReference>
<comment type="pathway">
    <text evidence="3">tRNA modification; 5-methoxycarbonylmethyl-2-thiouridine-tRNA biosynthesis.</text>
</comment>
<dbReference type="FunCoup" id="H3B4Y2">
    <property type="interactions" value="3484"/>
</dbReference>
<dbReference type="InterPro" id="IPR015943">
    <property type="entry name" value="WD40/YVTN_repeat-like_dom_sf"/>
</dbReference>
<keyword evidence="8" id="KW-0819">tRNA processing</keyword>
<evidence type="ECO:0000256" key="4">
    <source>
        <dbReference type="ARBA" id="ARBA00005881"/>
    </source>
</evidence>
<dbReference type="OMA" id="ENFRHIS"/>
<dbReference type="InterPro" id="IPR036322">
    <property type="entry name" value="WD40_repeat_dom_sf"/>
</dbReference>
<dbReference type="UniPathway" id="UPA00988"/>
<keyword evidence="14" id="KW-1185">Reference proteome</keyword>
<dbReference type="SMART" id="SM00320">
    <property type="entry name" value="WD40"/>
    <property type="match status" value="10"/>
</dbReference>
<dbReference type="Ensembl" id="ENSLACT00000017073.1">
    <property type="protein sequence ID" value="ENSLACP00000016953.1"/>
    <property type="gene ID" value="ENSLACG00000014930.1"/>
</dbReference>
<dbReference type="SUPFAM" id="SSF50978">
    <property type="entry name" value="WD40 repeat-like"/>
    <property type="match status" value="1"/>
</dbReference>
<dbReference type="PROSITE" id="PS00678">
    <property type="entry name" value="WD_REPEATS_1"/>
    <property type="match status" value="1"/>
</dbReference>
<dbReference type="FunFam" id="2.130.10.10:FF:000844">
    <property type="entry name" value="Elongator acetyltransferase complex subunit 2"/>
    <property type="match status" value="1"/>
</dbReference>
<dbReference type="Pfam" id="PF00400">
    <property type="entry name" value="WD40"/>
    <property type="match status" value="7"/>
</dbReference>
<keyword evidence="12" id="KW-1133">Transmembrane helix</keyword>
<dbReference type="EMBL" id="AFYH01095496">
    <property type="status" value="NOT_ANNOTATED_CDS"/>
    <property type="molecule type" value="Genomic_DNA"/>
</dbReference>
<keyword evidence="9" id="KW-0677">Repeat</keyword>
<name>H3B4Y2_LATCH</name>
<keyword evidence="12" id="KW-0812">Transmembrane</keyword>
<evidence type="ECO:0000256" key="6">
    <source>
        <dbReference type="ARBA" id="ARBA00022490"/>
    </source>
</evidence>
<keyword evidence="6" id="KW-0963">Cytoplasm</keyword>
<dbReference type="GeneTree" id="ENSGT00390000000916"/>
<dbReference type="Gene3D" id="2.130.10.10">
    <property type="entry name" value="YVTN repeat-like/Quinoprotein amine dehydrogenase"/>
    <property type="match status" value="5"/>
</dbReference>
<evidence type="ECO:0000256" key="2">
    <source>
        <dbReference type="ARBA" id="ARBA00004496"/>
    </source>
</evidence>
<dbReference type="InterPro" id="IPR037289">
    <property type="entry name" value="Elp2"/>
</dbReference>
<dbReference type="InterPro" id="IPR011047">
    <property type="entry name" value="Quinoprotein_ADH-like_sf"/>
</dbReference>
<feature type="transmembrane region" description="Helical" evidence="12">
    <location>
        <begin position="203"/>
        <end position="222"/>
    </location>
</feature>
<dbReference type="EMBL" id="AFYH01095492">
    <property type="status" value="NOT_ANNOTATED_CDS"/>
    <property type="molecule type" value="Genomic_DNA"/>
</dbReference>
<reference evidence="14" key="1">
    <citation type="submission" date="2011-08" db="EMBL/GenBank/DDBJ databases">
        <title>The draft genome of Latimeria chalumnae.</title>
        <authorList>
            <person name="Di Palma F."/>
            <person name="Alfoldi J."/>
            <person name="Johnson J."/>
            <person name="Berlin A."/>
            <person name="Gnerre S."/>
            <person name="Jaffe D."/>
            <person name="MacCallum I."/>
            <person name="Young S."/>
            <person name="Walker B.J."/>
            <person name="Lander E."/>
            <person name="Lindblad-Toh K."/>
        </authorList>
    </citation>
    <scope>NUCLEOTIDE SEQUENCE [LARGE SCALE GENOMIC DNA]</scope>
    <source>
        <strain evidence="14">Wild caught</strain>
    </source>
</reference>
<dbReference type="EMBL" id="AFYH01095491">
    <property type="status" value="NOT_ANNOTATED_CDS"/>
    <property type="molecule type" value="Genomic_DNA"/>
</dbReference>
<reference evidence="13" key="3">
    <citation type="submission" date="2025-09" db="UniProtKB">
        <authorList>
            <consortium name="Ensembl"/>
        </authorList>
    </citation>
    <scope>IDENTIFICATION</scope>
</reference>
<evidence type="ECO:0000256" key="8">
    <source>
        <dbReference type="ARBA" id="ARBA00022694"/>
    </source>
</evidence>
<dbReference type="EMBL" id="AFYH01095497">
    <property type="status" value="NOT_ANNOTATED_CDS"/>
    <property type="molecule type" value="Genomic_DNA"/>
</dbReference>
<evidence type="ECO:0000256" key="9">
    <source>
        <dbReference type="ARBA" id="ARBA00022737"/>
    </source>
</evidence>
<feature type="repeat" description="WD" evidence="11">
    <location>
        <begin position="733"/>
        <end position="764"/>
    </location>
</feature>
<dbReference type="GO" id="GO:0005634">
    <property type="term" value="C:nucleus"/>
    <property type="evidence" value="ECO:0007669"/>
    <property type="project" value="UniProtKB-SubCell"/>
</dbReference>
<feature type="repeat" description="WD" evidence="11">
    <location>
        <begin position="52"/>
        <end position="98"/>
    </location>
</feature>
<evidence type="ECO:0000313" key="14">
    <source>
        <dbReference type="Proteomes" id="UP000008672"/>
    </source>
</evidence>
<dbReference type="PROSITE" id="PS50294">
    <property type="entry name" value="WD_REPEATS_REGION"/>
    <property type="match status" value="3"/>
</dbReference>
<dbReference type="InParanoid" id="H3B4Y2"/>
<evidence type="ECO:0000313" key="13">
    <source>
        <dbReference type="Ensembl" id="ENSLACP00000016953.1"/>
    </source>
</evidence>
<dbReference type="SUPFAM" id="SSF50998">
    <property type="entry name" value="Quinoprotein alcohol dehydrogenase-like"/>
    <property type="match status" value="1"/>
</dbReference>
<comment type="similarity">
    <text evidence="4">Belongs to the WD repeat ELP2 family.</text>
</comment>
<dbReference type="EMBL" id="AFYH01095493">
    <property type="status" value="NOT_ANNOTATED_CDS"/>
    <property type="molecule type" value="Genomic_DNA"/>
</dbReference>
<dbReference type="EMBL" id="AFYH01095489">
    <property type="status" value="NOT_ANNOTATED_CDS"/>
    <property type="molecule type" value="Genomic_DNA"/>
</dbReference>
<accession>H3B4Y2</accession>
<sequence>MAAPVLETCHVACCANRTPHGVSWGRGGFLAFGTCNSIALYHPKKRSVAATLTGHTARVNCVKWVPKSDCAPETELVSGGSDNRVILWDIENNKFAKCVKLEGHSGAVCAVDAIYQETGSAAGCEMLIASAASDSSVKIWCRRGSEADCLQTLSFGNGFVMDLSLSSLPASGGSPPTYPLSDSTASFTLSLSLSLCSRMHEKFYFSACCLCYWILEIFSLFFCRYLKLYFFFLCLPLVPILACGGDDCKIHLYVQQNGEFQKVQSLLGHEDWIRGVEWAACDGDLLLATCAQDCLIRIWKIYTKSATSLEEDAGEDTIKLKERIFSVKRKEDVTIYAVTLETVLAGHENWVYGVHWQPSVFKDGRIQQPMCLLSASMDKTMILWAPDEESAVWLEQMRVGEVGGNTLGFYGCQMSPDGCMILAHAFHGALHLWCQDPSVEGEWSPGVVISGHFNSVQDLCWDLEGEFVMSVGTDQTTRLFAPWKRKDQQEVTWHEIARPQIHGYDIQCLAMTGRFQFVAGADEKVLRVFTAPRNFVENFSRLTGVPMEKLLSSSNGVELPEGASVPALGLSNKAVFHMELAPQSGFSDKEDKFSSASDQYPQVYFQPINLTEPPTEDHLLQNTLWPEVQKLYGHGYEVFCVTCNHSRSLVASACKASKAEHAAVILWSTSSWKQLLSLSFHSLTVTQMAFSPDDSFLLAVSRDRTWSLWKRQDTGQADLEPAFSLYAHTDKHTAVHTRIIWSCNWSPDSKCFATGSRDKKVIVWAEQGSAGDAGGASQGSFRPCSSVLDAGDAVTAVSFSPVLSLDERYIIAVGLDCGKILFYKWKACEDPSSVTDWVKCLENSPSLCHTLTVKQLRWRPRVGRAGHMDAEDCEWLQLASCGADHCVKIFNVDRRSF</sequence>
<evidence type="ECO:0000256" key="12">
    <source>
        <dbReference type="SAM" id="Phobius"/>
    </source>
</evidence>
<dbReference type="Bgee" id="ENSLACG00000014930">
    <property type="expression patterns" value="Expressed in muscle tissue"/>
</dbReference>
<dbReference type="EMBL" id="AFYH01095490">
    <property type="status" value="NOT_ANNOTATED_CDS"/>
    <property type="molecule type" value="Genomic_DNA"/>
</dbReference>
<keyword evidence="12" id="KW-0472">Membrane</keyword>
<dbReference type="Proteomes" id="UP000008672">
    <property type="component" value="Unassembled WGS sequence"/>
</dbReference>